<dbReference type="SUPFAM" id="SSF52009">
    <property type="entry name" value="Phosphohistidine domain"/>
    <property type="match status" value="1"/>
</dbReference>
<dbReference type="GO" id="GO:0008986">
    <property type="term" value="F:pyruvate, water dikinase activity"/>
    <property type="evidence" value="ECO:0007669"/>
    <property type="project" value="InterPro"/>
</dbReference>
<dbReference type="AlphaFoldDB" id="A0A1G2B6I8"/>
<reference evidence="5 6" key="1">
    <citation type="journal article" date="2016" name="Nat. Commun.">
        <title>Thousands of microbial genomes shed light on interconnected biogeochemical processes in an aquifer system.</title>
        <authorList>
            <person name="Anantharaman K."/>
            <person name="Brown C.T."/>
            <person name="Hug L.A."/>
            <person name="Sharon I."/>
            <person name="Castelle C.J."/>
            <person name="Probst A.J."/>
            <person name="Thomas B.C."/>
            <person name="Singh A."/>
            <person name="Wilkins M.J."/>
            <person name="Karaoz U."/>
            <person name="Brodie E.L."/>
            <person name="Williams K.H."/>
            <person name="Hubbard S.S."/>
            <person name="Banfield J.F."/>
        </authorList>
    </citation>
    <scope>NUCLEOTIDE SEQUENCE [LARGE SCALE GENOMIC DNA]</scope>
</reference>
<dbReference type="GO" id="GO:0005524">
    <property type="term" value="F:ATP binding"/>
    <property type="evidence" value="ECO:0007669"/>
    <property type="project" value="UniProtKB-KW"/>
</dbReference>
<evidence type="ECO:0000256" key="1">
    <source>
        <dbReference type="ARBA" id="ARBA00007837"/>
    </source>
</evidence>
<evidence type="ECO:0000259" key="4">
    <source>
        <dbReference type="Pfam" id="PF00391"/>
    </source>
</evidence>
<sequence length="479" mass="55384">MSWEVFERIYSGHWFLSSYNAQLWVRAFPRLGGGNFLSQVVWIMDKGVCHNVFRSDEFEKSAQHISGQLANNGAWRTDIYKHIDVITKKYFKAGERLRKLPLATMTDDQLTREIERVIPLQRLHQGYSTLVNGLITDGRNHLSNRIHKELKNAMGSSHFETHWPLLSMPTRMSLRQQKEHAMAVLAKQVKTKPASLVARKLKYLHEKYCWLDYLYLGPPATFEQFQVELEEARQNPTALAIPHQLRQRKEQQRALMKKFHFGKRERFLVWLSQRVIWQKGYRKEMQHHGFYCYEPFFREVARRKKVQDWRTISFLFPWEMSNFIKNTAPPVAQLRKRKAFSAFIVTRVRDRFLQGSAARDFVEKLRIKKSQSDVKEIIGQCAYHGKARGTVKIIQVPTDMGRMNEGDILVSQATSPDLLPAMRKAAAIVTSTGGLICHAAITARELKIPCVVGTGNANIVLKNGDRVEVDATHGIVKKL</sequence>
<feature type="domain" description="PEP-utilising enzyme mobile" evidence="4">
    <location>
        <begin position="404"/>
        <end position="474"/>
    </location>
</feature>
<dbReference type="InterPro" id="IPR008279">
    <property type="entry name" value="PEP-util_enz_mobile_dom"/>
</dbReference>
<dbReference type="EMBL" id="MHKE01000004">
    <property type="protein sequence ID" value="OGY84813.1"/>
    <property type="molecule type" value="Genomic_DNA"/>
</dbReference>
<proteinExistence type="inferred from homology"/>
<comment type="similarity">
    <text evidence="1">Belongs to the PEP-utilizing enzyme family.</text>
</comment>
<dbReference type="InterPro" id="IPR006319">
    <property type="entry name" value="PEP_synth"/>
</dbReference>
<evidence type="ECO:0000256" key="2">
    <source>
        <dbReference type="ARBA" id="ARBA00022741"/>
    </source>
</evidence>
<protein>
    <recommendedName>
        <fullName evidence="4">PEP-utilising enzyme mobile domain-containing protein</fullName>
    </recommendedName>
</protein>
<keyword evidence="2" id="KW-0547">Nucleotide-binding</keyword>
<dbReference type="Proteomes" id="UP000179164">
    <property type="component" value="Unassembled WGS sequence"/>
</dbReference>
<keyword evidence="3" id="KW-0067">ATP-binding</keyword>
<gene>
    <name evidence="5" type="ORF">A2898_03810</name>
</gene>
<dbReference type="Gene3D" id="3.50.30.10">
    <property type="entry name" value="Phosphohistidine domain"/>
    <property type="match status" value="1"/>
</dbReference>
<dbReference type="Pfam" id="PF00391">
    <property type="entry name" value="PEP-utilizers"/>
    <property type="match status" value="1"/>
</dbReference>
<dbReference type="InterPro" id="IPR036637">
    <property type="entry name" value="Phosphohistidine_dom_sf"/>
</dbReference>
<evidence type="ECO:0000313" key="5">
    <source>
        <dbReference type="EMBL" id="OGY84813.1"/>
    </source>
</evidence>
<organism evidence="5 6">
    <name type="scientific">Candidatus Kerfeldbacteria bacterium RIFCSPLOWO2_01_FULL_48_11</name>
    <dbReference type="NCBI Taxonomy" id="1798543"/>
    <lineage>
        <taxon>Bacteria</taxon>
        <taxon>Candidatus Kerfeldiibacteriota</taxon>
    </lineage>
</organism>
<evidence type="ECO:0000256" key="3">
    <source>
        <dbReference type="ARBA" id="ARBA00022840"/>
    </source>
</evidence>
<accession>A0A1G2B6I8</accession>
<dbReference type="PANTHER" id="PTHR43030">
    <property type="entry name" value="PHOSPHOENOLPYRUVATE SYNTHASE"/>
    <property type="match status" value="1"/>
</dbReference>
<name>A0A1G2B6I8_9BACT</name>
<dbReference type="STRING" id="1798543.A2898_03810"/>
<comment type="caution">
    <text evidence="5">The sequence shown here is derived from an EMBL/GenBank/DDBJ whole genome shotgun (WGS) entry which is preliminary data.</text>
</comment>
<dbReference type="PANTHER" id="PTHR43030:SF1">
    <property type="entry name" value="PHOSPHOENOLPYRUVATE SYNTHASE"/>
    <property type="match status" value="1"/>
</dbReference>
<evidence type="ECO:0000313" key="6">
    <source>
        <dbReference type="Proteomes" id="UP000179164"/>
    </source>
</evidence>